<dbReference type="PRINTS" id="PR01210">
    <property type="entry name" value="GGTRANSPTASE"/>
</dbReference>
<dbReference type="EMBL" id="QJJK01000001">
    <property type="protein sequence ID" value="PXW64847.1"/>
    <property type="molecule type" value="Genomic_DNA"/>
</dbReference>
<dbReference type="SUPFAM" id="SSF56235">
    <property type="entry name" value="N-terminal nucleophile aminohydrolases (Ntn hydrolases)"/>
    <property type="match status" value="1"/>
</dbReference>
<dbReference type="PANTHER" id="PTHR43881:SF1">
    <property type="entry name" value="GAMMA-GLUTAMYLTRANSPEPTIDASE (AFU_ORTHOLOGUE AFUA_4G13580)"/>
    <property type="match status" value="1"/>
</dbReference>
<dbReference type="InterPro" id="IPR043138">
    <property type="entry name" value="GGT_lsub"/>
</dbReference>
<proteinExistence type="predicted"/>
<dbReference type="OrthoDB" id="9781342at2"/>
<reference evidence="1 2" key="1">
    <citation type="submission" date="2018-05" db="EMBL/GenBank/DDBJ databases">
        <title>Genomic Encyclopedia of Type Strains, Phase IV (KMG-IV): sequencing the most valuable type-strain genomes for metagenomic binning, comparative biology and taxonomic classification.</title>
        <authorList>
            <person name="Goeker M."/>
        </authorList>
    </citation>
    <scope>NUCLEOTIDE SEQUENCE [LARGE SCALE GENOMIC DNA]</scope>
    <source>
        <strain evidence="1 2">DSM 6462</strain>
    </source>
</reference>
<dbReference type="Gene3D" id="1.10.246.130">
    <property type="match status" value="1"/>
</dbReference>
<keyword evidence="1" id="KW-0378">Hydrolase</keyword>
<dbReference type="Pfam" id="PF01019">
    <property type="entry name" value="G_glu_transpept"/>
    <property type="match status" value="1"/>
</dbReference>
<dbReference type="InterPro" id="IPR043137">
    <property type="entry name" value="GGT_ssub_C"/>
</dbReference>
<keyword evidence="2" id="KW-1185">Reference proteome</keyword>
<dbReference type="InterPro" id="IPR052896">
    <property type="entry name" value="GGT-like_enzyme"/>
</dbReference>
<accession>A0A2V3UJ33</accession>
<dbReference type="RefSeq" id="WP_110372875.1">
    <property type="nucleotide sequence ID" value="NZ_JAHBRY010000001.1"/>
</dbReference>
<dbReference type="InterPro" id="IPR029055">
    <property type="entry name" value="Ntn_hydrolases_N"/>
</dbReference>
<protein>
    <submittedName>
        <fullName evidence="1">Gamma-glutamyltranspeptidase/glutathione hydrolase</fullName>
    </submittedName>
</protein>
<comment type="caution">
    <text evidence="1">The sequence shown here is derived from an EMBL/GenBank/DDBJ whole genome shotgun (WGS) entry which is preliminary data.</text>
</comment>
<sequence length="616" mass="65542">MVTVYSNGPFTTRPEIRGTFGCAAATHWLAAATAMRILERGGNAFDAAVAAGFALQVVEPHLNGPAGEVPILFYDARSGKAEGICGQGVTPAAATPERFRELGLDMVPGTGHLAACVPGAFSAWLLLLRDHGTLRLRDVLEPAIAFAGGGFPLTLRVARTIESMRGLFESEWTDSAAVYFPHGRAPEAGALFRNPALAATYRRIVDESEGGSREAELGKAERLWYEGFVAEAIDRASRLAVLDSSGRRHAGLLTADDLARWRASYDAPVSRDYNGVTVLKCGAWTQGPAFLQWLGLLEGFPLGDLDPLGDEFVHLVTETGKLALADRDAWLGDGDAPLDALLDPAYIAQRRALVTAASSAEFRPGAPGGREPAAIPLREAVGKAPAGAGEPTFQAALGEPTFQAGGIAEAALAAHVERREGDTCHICVTDRHGNMVAATPSGGWLQASPVIPELGFGLSTRTQMFWLTPGLPSSLAPGKRPRTTLTPTLVLRDGLPYLGFGTPGGDQQEQWSMAFLLRVLHHGYGLQQAIDAPAFHTSHLIASFWPRDFKPRSLTVEGRFSPEVIAALDRRGHDVTVAGDWTLGRLCAVGRETAEGAPILRSAANPRGMQDYAVGR</sequence>
<evidence type="ECO:0000313" key="1">
    <source>
        <dbReference type="EMBL" id="PXW64847.1"/>
    </source>
</evidence>
<dbReference type="PANTHER" id="PTHR43881">
    <property type="entry name" value="GAMMA-GLUTAMYLTRANSPEPTIDASE (AFU_ORTHOLOGUE AFUA_4G13580)"/>
    <property type="match status" value="1"/>
</dbReference>
<name>A0A2V3UJ33_9HYPH</name>
<dbReference type="AlphaFoldDB" id="A0A2V3UJ33"/>
<dbReference type="GO" id="GO:0016787">
    <property type="term" value="F:hydrolase activity"/>
    <property type="evidence" value="ECO:0007669"/>
    <property type="project" value="UniProtKB-KW"/>
</dbReference>
<gene>
    <name evidence="1" type="ORF">C7450_101606</name>
</gene>
<dbReference type="Proteomes" id="UP000248021">
    <property type="component" value="Unassembled WGS sequence"/>
</dbReference>
<organism evidence="1 2">
    <name type="scientific">Chelatococcus asaccharovorans</name>
    <dbReference type="NCBI Taxonomy" id="28210"/>
    <lineage>
        <taxon>Bacteria</taxon>
        <taxon>Pseudomonadati</taxon>
        <taxon>Pseudomonadota</taxon>
        <taxon>Alphaproteobacteria</taxon>
        <taxon>Hyphomicrobiales</taxon>
        <taxon>Chelatococcaceae</taxon>
        <taxon>Chelatococcus</taxon>
    </lineage>
</organism>
<evidence type="ECO:0000313" key="2">
    <source>
        <dbReference type="Proteomes" id="UP000248021"/>
    </source>
</evidence>
<dbReference type="Gene3D" id="3.60.20.40">
    <property type="match status" value="1"/>
</dbReference>